<evidence type="ECO:0000256" key="10">
    <source>
        <dbReference type="ARBA" id="ARBA00023014"/>
    </source>
</evidence>
<keyword evidence="10 13" id="KW-0411">Iron-sulfur</keyword>
<keyword evidence="16" id="KW-1185">Reference proteome</keyword>
<keyword evidence="7 13" id="KW-0479">Metal-binding</keyword>
<dbReference type="FunFam" id="1.20.1440.230:FF:000001">
    <property type="entry name" value="Mitochondrial NADH dehydrogenase flavoprotein 1"/>
    <property type="match status" value="1"/>
</dbReference>
<dbReference type="InterPro" id="IPR050837">
    <property type="entry name" value="ComplexI_51kDa_subunit"/>
</dbReference>
<dbReference type="PROSITE" id="PS00645">
    <property type="entry name" value="COMPLEX1_51K_2"/>
    <property type="match status" value="1"/>
</dbReference>
<dbReference type="SUPFAM" id="SSF142019">
    <property type="entry name" value="Nqo1 FMN-binding domain-like"/>
    <property type="match status" value="1"/>
</dbReference>
<evidence type="ECO:0000256" key="8">
    <source>
        <dbReference type="ARBA" id="ARBA00022967"/>
    </source>
</evidence>
<dbReference type="GO" id="GO:0051539">
    <property type="term" value="F:4 iron, 4 sulfur cluster binding"/>
    <property type="evidence" value="ECO:0007669"/>
    <property type="project" value="UniProtKB-UniRule"/>
</dbReference>
<comment type="similarity">
    <text evidence="3 13">Belongs to the complex I 51 kDa subunit family.</text>
</comment>
<dbReference type="InterPro" id="IPR054765">
    <property type="entry name" value="SLBB_dom"/>
</dbReference>
<evidence type="ECO:0000256" key="1">
    <source>
        <dbReference type="ARBA" id="ARBA00001917"/>
    </source>
</evidence>
<dbReference type="PANTHER" id="PTHR11780">
    <property type="entry name" value="NADH-UBIQUINONE OXIDOREDUCTASE FLAVOPROTEIN 1 NDUFV1"/>
    <property type="match status" value="1"/>
</dbReference>
<dbReference type="RefSeq" id="WP_194446931.1">
    <property type="nucleotide sequence ID" value="NZ_CP063849.1"/>
</dbReference>
<evidence type="ECO:0000256" key="7">
    <source>
        <dbReference type="ARBA" id="ARBA00022723"/>
    </source>
</evidence>
<protein>
    <recommendedName>
        <fullName evidence="13">NADH-quinone oxidoreductase subunit F</fullName>
        <ecNumber evidence="13">7.1.1.-</ecNumber>
    </recommendedName>
</protein>
<evidence type="ECO:0000256" key="5">
    <source>
        <dbReference type="ARBA" id="ARBA00022630"/>
    </source>
</evidence>
<evidence type="ECO:0000256" key="2">
    <source>
        <dbReference type="ARBA" id="ARBA00001966"/>
    </source>
</evidence>
<dbReference type="Proteomes" id="UP000593892">
    <property type="component" value="Chromosome"/>
</dbReference>
<dbReference type="InterPro" id="IPR011537">
    <property type="entry name" value="NADH-UbQ_OxRdtase_suF"/>
</dbReference>
<dbReference type="Gene3D" id="1.20.1440.230">
    <property type="entry name" value="NADH-ubiquinone oxidoreductase 51kDa subunit, iron-sulphur binding domain"/>
    <property type="match status" value="1"/>
</dbReference>
<organism evidence="15 16">
    <name type="scientific">Paludibaculum fermentans</name>
    <dbReference type="NCBI Taxonomy" id="1473598"/>
    <lineage>
        <taxon>Bacteria</taxon>
        <taxon>Pseudomonadati</taxon>
        <taxon>Acidobacteriota</taxon>
        <taxon>Terriglobia</taxon>
        <taxon>Bryobacterales</taxon>
        <taxon>Bryobacteraceae</taxon>
        <taxon>Paludibaculum</taxon>
    </lineage>
</organism>
<proteinExistence type="inferred from homology"/>
<evidence type="ECO:0000256" key="9">
    <source>
        <dbReference type="ARBA" id="ARBA00023004"/>
    </source>
</evidence>
<evidence type="ECO:0000256" key="4">
    <source>
        <dbReference type="ARBA" id="ARBA00022485"/>
    </source>
</evidence>
<dbReference type="GO" id="GO:0048038">
    <property type="term" value="F:quinone binding"/>
    <property type="evidence" value="ECO:0007669"/>
    <property type="project" value="UniProtKB-KW"/>
</dbReference>
<keyword evidence="5 13" id="KW-0285">Flavoprotein</keyword>
<dbReference type="GO" id="GO:0008137">
    <property type="term" value="F:NADH dehydrogenase (ubiquinone) activity"/>
    <property type="evidence" value="ECO:0007669"/>
    <property type="project" value="InterPro"/>
</dbReference>
<keyword evidence="6 13" id="KW-0288">FMN</keyword>
<keyword evidence="8" id="KW-1278">Translocase</keyword>
<dbReference type="EC" id="7.1.1.-" evidence="13"/>
<sequence>MLLNEPHPLEVKVLTRRYKYPQQDPIWLEQYVADEGYDAIRKALTMQPEEIIDEVKKSSLRGRGGAGFPTGLKWSFVDRKSPKPKYIVVNGDEGEPGTCKDRIIMGHEPHRLIEGCLVAGRAIGSNRGWVYIRGEYREYIDIMDRAIQEAYDKGYLGDNVLGSGWAFHLSTHTGAGSYECGEESALLESLEGKRGNPRLKPPFPATSGAFQAPTIVNNVETYSAVPEIILKGGEWFAGLGTPRNGGTRLVCLSGHLNRPGVYEVPLGMNMMTLINEVGGGVWKGRKLKAVIPGGSSSPILRADECDIPADYDSLAKAGSMLGSGATVVLDETADIVKVLARLMAFYAHESCGWCIPCREGTTWLKKIMARLDEGVGTKRDIDMVDQLAQGMMGRTFCALGDAAAMPAMSYVRKFREEFEAKIQSAQVFMPAPQTQPLVVL</sequence>
<dbReference type="GO" id="GO:0046872">
    <property type="term" value="F:metal ion binding"/>
    <property type="evidence" value="ECO:0007669"/>
    <property type="project" value="UniProtKB-KW"/>
</dbReference>
<dbReference type="NCBIfam" id="NF010120">
    <property type="entry name" value="PRK13596.1"/>
    <property type="match status" value="1"/>
</dbReference>
<dbReference type="InterPro" id="IPR001949">
    <property type="entry name" value="NADH-UbQ_OxRdtase_51kDa_CS"/>
</dbReference>
<dbReference type="EMBL" id="CP063849">
    <property type="protein sequence ID" value="QOY85261.1"/>
    <property type="molecule type" value="Genomic_DNA"/>
</dbReference>
<dbReference type="Gene3D" id="6.10.250.1450">
    <property type="match status" value="1"/>
</dbReference>
<dbReference type="GO" id="GO:0010181">
    <property type="term" value="F:FMN binding"/>
    <property type="evidence" value="ECO:0007669"/>
    <property type="project" value="InterPro"/>
</dbReference>
<accession>A0A7S7NKE2</accession>
<dbReference type="SUPFAM" id="SSF140490">
    <property type="entry name" value="Nqo1C-terminal domain-like"/>
    <property type="match status" value="1"/>
</dbReference>
<dbReference type="InterPro" id="IPR037207">
    <property type="entry name" value="Nuop51_4Fe4S-bd_sf"/>
</dbReference>
<reference evidence="15 16" key="1">
    <citation type="submission" date="2020-10" db="EMBL/GenBank/DDBJ databases">
        <title>Complete genome sequence of Paludibaculum fermentans P105T, a facultatively anaerobic acidobacterium capable of dissimilatory Fe(III) reduction.</title>
        <authorList>
            <person name="Dedysh S.N."/>
            <person name="Beletsky A.V."/>
            <person name="Kulichevskaya I.S."/>
            <person name="Mardanov A.V."/>
            <person name="Ravin N.V."/>
        </authorList>
    </citation>
    <scope>NUCLEOTIDE SEQUENCE [LARGE SCALE GENOMIC DNA]</scope>
    <source>
        <strain evidence="15 16">P105</strain>
    </source>
</reference>
<evidence type="ECO:0000256" key="12">
    <source>
        <dbReference type="ARBA" id="ARBA00047712"/>
    </source>
</evidence>
<dbReference type="InterPro" id="IPR011538">
    <property type="entry name" value="Nuo51_FMN-bd"/>
</dbReference>
<dbReference type="Pfam" id="PF01512">
    <property type="entry name" value="Complex1_51K"/>
    <property type="match status" value="1"/>
</dbReference>
<comment type="catalytic activity">
    <reaction evidence="12 13">
        <text>a quinone + NADH + 5 H(+)(in) = a quinol + NAD(+) + 4 H(+)(out)</text>
        <dbReference type="Rhea" id="RHEA:57888"/>
        <dbReference type="ChEBI" id="CHEBI:15378"/>
        <dbReference type="ChEBI" id="CHEBI:24646"/>
        <dbReference type="ChEBI" id="CHEBI:57540"/>
        <dbReference type="ChEBI" id="CHEBI:57945"/>
        <dbReference type="ChEBI" id="CHEBI:132124"/>
    </reaction>
</comment>
<dbReference type="InterPro" id="IPR019575">
    <property type="entry name" value="Nuop51_4Fe4S-bd"/>
</dbReference>
<evidence type="ECO:0000256" key="6">
    <source>
        <dbReference type="ARBA" id="ARBA00022643"/>
    </source>
</evidence>
<keyword evidence="15" id="KW-0560">Oxidoreductase</keyword>
<evidence type="ECO:0000256" key="11">
    <source>
        <dbReference type="ARBA" id="ARBA00023027"/>
    </source>
</evidence>
<gene>
    <name evidence="15" type="primary">nuoF</name>
    <name evidence="15" type="ORF">IRI77_20720</name>
</gene>
<dbReference type="FunFam" id="3.40.50.11540:FF:000001">
    <property type="entry name" value="NADH dehydrogenase [ubiquinone] flavoprotein 1, mitochondrial"/>
    <property type="match status" value="1"/>
</dbReference>
<dbReference type="AlphaFoldDB" id="A0A7S7NKE2"/>
<dbReference type="KEGG" id="pfer:IRI77_20720"/>
<keyword evidence="9 13" id="KW-0408">Iron</keyword>
<name>A0A7S7NKE2_PALFE</name>
<dbReference type="Pfam" id="PF10589">
    <property type="entry name" value="NADH_4Fe-4S"/>
    <property type="match status" value="1"/>
</dbReference>
<dbReference type="NCBIfam" id="TIGR01959">
    <property type="entry name" value="nuoF_fam"/>
    <property type="match status" value="1"/>
</dbReference>
<comment type="cofactor">
    <cofactor evidence="1 13">
        <name>FMN</name>
        <dbReference type="ChEBI" id="CHEBI:58210"/>
    </cofactor>
</comment>
<dbReference type="Gene3D" id="3.10.20.600">
    <property type="match status" value="1"/>
</dbReference>
<comment type="function">
    <text evidence="13">NDH-1 shuttles electrons from NADH, via FMN and iron-sulfur (Fe-S) centers, to quinones in the respiratory chain.</text>
</comment>
<dbReference type="GO" id="GO:0051287">
    <property type="term" value="F:NAD binding"/>
    <property type="evidence" value="ECO:0007669"/>
    <property type="project" value="UniProtKB-UniRule"/>
</dbReference>
<feature type="domain" description="NADH-ubiquinone oxidoreductase 51kDa subunit iron-sulphur binding" evidence="14">
    <location>
        <begin position="336"/>
        <end position="381"/>
    </location>
</feature>
<dbReference type="InterPro" id="IPR037225">
    <property type="entry name" value="Nuo51_FMN-bd_sf"/>
</dbReference>
<evidence type="ECO:0000313" key="15">
    <source>
        <dbReference type="EMBL" id="QOY85261.1"/>
    </source>
</evidence>
<dbReference type="PANTHER" id="PTHR11780:SF10">
    <property type="entry name" value="NADH DEHYDROGENASE [UBIQUINONE] FLAVOPROTEIN 1, MITOCHONDRIAL"/>
    <property type="match status" value="1"/>
</dbReference>
<keyword evidence="4 13" id="KW-0004">4Fe-4S</keyword>
<dbReference type="Gene3D" id="3.40.50.11540">
    <property type="entry name" value="NADH-ubiquinone oxidoreductase 51kDa subunit"/>
    <property type="match status" value="1"/>
</dbReference>
<dbReference type="SMART" id="SM00928">
    <property type="entry name" value="NADH_4Fe-4S"/>
    <property type="match status" value="1"/>
</dbReference>
<keyword evidence="13" id="KW-0874">Quinone</keyword>
<dbReference type="GO" id="GO:0045333">
    <property type="term" value="P:cellular respiration"/>
    <property type="evidence" value="ECO:0007669"/>
    <property type="project" value="TreeGrafter"/>
</dbReference>
<dbReference type="SUPFAM" id="SSF142984">
    <property type="entry name" value="Nqo1 middle domain-like"/>
    <property type="match status" value="1"/>
</dbReference>
<dbReference type="Pfam" id="PF22461">
    <property type="entry name" value="SLBB_2"/>
    <property type="match status" value="1"/>
</dbReference>
<evidence type="ECO:0000313" key="16">
    <source>
        <dbReference type="Proteomes" id="UP000593892"/>
    </source>
</evidence>
<comment type="cofactor">
    <cofactor evidence="2 13">
        <name>[4Fe-4S] cluster</name>
        <dbReference type="ChEBI" id="CHEBI:49883"/>
    </cofactor>
</comment>
<evidence type="ECO:0000256" key="3">
    <source>
        <dbReference type="ARBA" id="ARBA00007523"/>
    </source>
</evidence>
<keyword evidence="11 13" id="KW-0520">NAD</keyword>
<dbReference type="GO" id="GO:0003954">
    <property type="term" value="F:NADH dehydrogenase activity"/>
    <property type="evidence" value="ECO:0007669"/>
    <property type="project" value="TreeGrafter"/>
</dbReference>
<evidence type="ECO:0000259" key="14">
    <source>
        <dbReference type="SMART" id="SM00928"/>
    </source>
</evidence>
<evidence type="ECO:0000256" key="13">
    <source>
        <dbReference type="RuleBase" id="RU364066"/>
    </source>
</evidence>